<dbReference type="HOGENOM" id="CLU_2984792_0_0_1"/>
<proteinExistence type="predicted"/>
<name>A0A0D0AVR2_9AGAM</name>
<organism evidence="1 2">
    <name type="scientific">Suillus luteus UH-Slu-Lm8-n1</name>
    <dbReference type="NCBI Taxonomy" id="930992"/>
    <lineage>
        <taxon>Eukaryota</taxon>
        <taxon>Fungi</taxon>
        <taxon>Dikarya</taxon>
        <taxon>Basidiomycota</taxon>
        <taxon>Agaricomycotina</taxon>
        <taxon>Agaricomycetes</taxon>
        <taxon>Agaricomycetidae</taxon>
        <taxon>Boletales</taxon>
        <taxon>Suillineae</taxon>
        <taxon>Suillaceae</taxon>
        <taxon>Suillus</taxon>
    </lineage>
</organism>
<gene>
    <name evidence="1" type="ORF">CY34DRAFT_805465</name>
</gene>
<sequence length="58" mass="6498">MVFSSSSHIPICGSPCSNILRRRDHYDVRVCSNRHNFSSELTLGNKNARVRLSPVALV</sequence>
<reference evidence="1 2" key="1">
    <citation type="submission" date="2014-04" db="EMBL/GenBank/DDBJ databases">
        <authorList>
            <consortium name="DOE Joint Genome Institute"/>
            <person name="Kuo A."/>
            <person name="Ruytinx J."/>
            <person name="Rineau F."/>
            <person name="Colpaert J."/>
            <person name="Kohler A."/>
            <person name="Nagy L.G."/>
            <person name="Floudas D."/>
            <person name="Copeland A."/>
            <person name="Barry K.W."/>
            <person name="Cichocki N."/>
            <person name="Veneault-Fourrey C."/>
            <person name="LaButti K."/>
            <person name="Lindquist E.A."/>
            <person name="Lipzen A."/>
            <person name="Lundell T."/>
            <person name="Morin E."/>
            <person name="Murat C."/>
            <person name="Sun H."/>
            <person name="Tunlid A."/>
            <person name="Henrissat B."/>
            <person name="Grigoriev I.V."/>
            <person name="Hibbett D.S."/>
            <person name="Martin F."/>
            <person name="Nordberg H.P."/>
            <person name="Cantor M.N."/>
            <person name="Hua S.X."/>
        </authorList>
    </citation>
    <scope>NUCLEOTIDE SEQUENCE [LARGE SCALE GENOMIC DNA]</scope>
    <source>
        <strain evidence="1 2">UH-Slu-Lm8-n1</strain>
    </source>
</reference>
<evidence type="ECO:0000313" key="1">
    <source>
        <dbReference type="EMBL" id="KIK41954.1"/>
    </source>
</evidence>
<feature type="non-terminal residue" evidence="1">
    <location>
        <position position="58"/>
    </location>
</feature>
<keyword evidence="2" id="KW-1185">Reference proteome</keyword>
<dbReference type="Proteomes" id="UP000054485">
    <property type="component" value="Unassembled WGS sequence"/>
</dbReference>
<dbReference type="AlphaFoldDB" id="A0A0D0AVR2"/>
<evidence type="ECO:0000313" key="2">
    <source>
        <dbReference type="Proteomes" id="UP000054485"/>
    </source>
</evidence>
<dbReference type="EMBL" id="KN835252">
    <property type="protein sequence ID" value="KIK41954.1"/>
    <property type="molecule type" value="Genomic_DNA"/>
</dbReference>
<accession>A0A0D0AVR2</accession>
<reference evidence="2" key="2">
    <citation type="submission" date="2015-01" db="EMBL/GenBank/DDBJ databases">
        <title>Evolutionary Origins and Diversification of the Mycorrhizal Mutualists.</title>
        <authorList>
            <consortium name="DOE Joint Genome Institute"/>
            <consortium name="Mycorrhizal Genomics Consortium"/>
            <person name="Kohler A."/>
            <person name="Kuo A."/>
            <person name="Nagy L.G."/>
            <person name="Floudas D."/>
            <person name="Copeland A."/>
            <person name="Barry K.W."/>
            <person name="Cichocki N."/>
            <person name="Veneault-Fourrey C."/>
            <person name="LaButti K."/>
            <person name="Lindquist E.A."/>
            <person name="Lipzen A."/>
            <person name="Lundell T."/>
            <person name="Morin E."/>
            <person name="Murat C."/>
            <person name="Riley R."/>
            <person name="Ohm R."/>
            <person name="Sun H."/>
            <person name="Tunlid A."/>
            <person name="Henrissat B."/>
            <person name="Grigoriev I.V."/>
            <person name="Hibbett D.S."/>
            <person name="Martin F."/>
        </authorList>
    </citation>
    <scope>NUCLEOTIDE SEQUENCE [LARGE SCALE GENOMIC DNA]</scope>
    <source>
        <strain evidence="2">UH-Slu-Lm8-n1</strain>
    </source>
</reference>
<dbReference type="InParanoid" id="A0A0D0AVR2"/>
<protein>
    <submittedName>
        <fullName evidence="1">Uncharacterized protein</fullName>
    </submittedName>
</protein>